<feature type="transmembrane region" description="Helical" evidence="1">
    <location>
        <begin position="20"/>
        <end position="44"/>
    </location>
</feature>
<dbReference type="Pfam" id="PF02932">
    <property type="entry name" value="Neur_chan_memb"/>
    <property type="match status" value="1"/>
</dbReference>
<dbReference type="SUPFAM" id="SSF90112">
    <property type="entry name" value="Neurotransmitter-gated ion-channel transmembrane pore"/>
    <property type="match status" value="1"/>
</dbReference>
<dbReference type="GO" id="GO:0006811">
    <property type="term" value="P:monoatomic ion transport"/>
    <property type="evidence" value="ECO:0007669"/>
    <property type="project" value="InterPro"/>
</dbReference>
<dbReference type="CDD" id="cd19051">
    <property type="entry name" value="LGIC_TM_cation"/>
    <property type="match status" value="1"/>
</dbReference>
<dbReference type="InterPro" id="IPR006029">
    <property type="entry name" value="Neurotrans-gated_channel_TM"/>
</dbReference>
<organism evidence="3 4">
    <name type="scientific">Pristionchus mayeri</name>
    <dbReference type="NCBI Taxonomy" id="1317129"/>
    <lineage>
        <taxon>Eukaryota</taxon>
        <taxon>Metazoa</taxon>
        <taxon>Ecdysozoa</taxon>
        <taxon>Nematoda</taxon>
        <taxon>Chromadorea</taxon>
        <taxon>Rhabditida</taxon>
        <taxon>Rhabditina</taxon>
        <taxon>Diplogasteromorpha</taxon>
        <taxon>Diplogasteroidea</taxon>
        <taxon>Neodiplogasteridae</taxon>
        <taxon>Pristionchus</taxon>
    </lineage>
</organism>
<protein>
    <recommendedName>
        <fullName evidence="2">Neurotransmitter-gated ion-channel transmembrane domain-containing protein</fullName>
    </recommendedName>
</protein>
<proteinExistence type="predicted"/>
<dbReference type="AlphaFoldDB" id="A0AAN5I4J6"/>
<keyword evidence="1" id="KW-0812">Transmembrane</keyword>
<evidence type="ECO:0000313" key="3">
    <source>
        <dbReference type="EMBL" id="GMR51135.1"/>
    </source>
</evidence>
<dbReference type="InterPro" id="IPR038050">
    <property type="entry name" value="Neuro_actylchol_rec"/>
</dbReference>
<dbReference type="InterPro" id="IPR036719">
    <property type="entry name" value="Neuro-gated_channel_TM_sf"/>
</dbReference>
<dbReference type="Proteomes" id="UP001328107">
    <property type="component" value="Unassembled WGS sequence"/>
</dbReference>
<dbReference type="GO" id="GO:0016020">
    <property type="term" value="C:membrane"/>
    <property type="evidence" value="ECO:0007669"/>
    <property type="project" value="InterPro"/>
</dbReference>
<evidence type="ECO:0000259" key="2">
    <source>
        <dbReference type="Pfam" id="PF02932"/>
    </source>
</evidence>
<accession>A0AAN5I4J6</accession>
<evidence type="ECO:0000313" key="4">
    <source>
        <dbReference type="Proteomes" id="UP001328107"/>
    </source>
</evidence>
<reference evidence="4" key="1">
    <citation type="submission" date="2022-10" db="EMBL/GenBank/DDBJ databases">
        <title>Genome assembly of Pristionchus species.</title>
        <authorList>
            <person name="Yoshida K."/>
            <person name="Sommer R.J."/>
        </authorList>
    </citation>
    <scope>NUCLEOTIDE SEQUENCE [LARGE SCALE GENOMIC DNA]</scope>
    <source>
        <strain evidence="4">RS5460</strain>
    </source>
</reference>
<keyword evidence="1" id="KW-1133">Transmembrane helix</keyword>
<comment type="caution">
    <text evidence="3">The sequence shown here is derived from an EMBL/GenBank/DDBJ whole genome shotgun (WGS) entry which is preliminary data.</text>
</comment>
<feature type="non-terminal residue" evidence="3">
    <location>
        <position position="185"/>
    </location>
</feature>
<gene>
    <name evidence="3" type="ORF">PMAYCL1PPCAC_21330</name>
</gene>
<feature type="domain" description="Neurotransmitter-gated ion-channel transmembrane" evidence="2">
    <location>
        <begin position="1"/>
        <end position="185"/>
    </location>
</feature>
<dbReference type="Gene3D" id="1.20.58.390">
    <property type="entry name" value="Neurotransmitter-gated ion-channel transmembrane domain"/>
    <property type="match status" value="1"/>
</dbReference>
<keyword evidence="4" id="KW-1185">Reference proteome</keyword>
<evidence type="ECO:0000256" key="1">
    <source>
        <dbReference type="SAM" id="Phobius"/>
    </source>
</evidence>
<sequence length="185" mass="21035">MSILMTMVAEQMPTTGDSIPLLGVFYLTIMLIILMGTLCTLFILNVQLRRADYIPVSPRMSRLFFHKIAHWLCVRPPTALMELWTEAGVFHKKGLIDLRNKWRIKDSRRGAITAGATADAAFLSVRKTYGSDSFCASSTILEGKDKKESNASFYTDCSSFDVKIRRRCILEWEFMATVLDRILLI</sequence>
<keyword evidence="1" id="KW-0472">Membrane</keyword>
<dbReference type="EMBL" id="BTRK01000005">
    <property type="protein sequence ID" value="GMR51135.1"/>
    <property type="molecule type" value="Genomic_DNA"/>
</dbReference>
<name>A0AAN5I4J6_9BILA</name>